<evidence type="ECO:0000313" key="27">
    <source>
        <dbReference type="Proteomes" id="UP000830375"/>
    </source>
</evidence>
<protein>
    <recommendedName>
        <fullName evidence="19">Gypsy retrotransposon integrase-like protein 1</fullName>
        <ecNumber evidence="3">3.1.26.4</ecNumber>
    </recommendedName>
</protein>
<dbReference type="Gene3D" id="2.40.70.10">
    <property type="entry name" value="Acid Proteases"/>
    <property type="match status" value="1"/>
</dbReference>
<keyword evidence="15" id="KW-0239">DNA-directed DNA polymerase</keyword>
<dbReference type="Pfam" id="PF16297">
    <property type="entry name" value="DUF4939"/>
    <property type="match status" value="1"/>
</dbReference>
<comment type="subcellular location">
    <subcellularLocation>
        <location evidence="1">Nucleus</location>
    </subcellularLocation>
</comment>
<keyword evidence="16" id="KW-0238">DNA-binding</keyword>
<evidence type="ECO:0000256" key="16">
    <source>
        <dbReference type="ARBA" id="ARBA00023125"/>
    </source>
</evidence>
<dbReference type="PROSITE" id="PS50013">
    <property type="entry name" value="CHROMO_2"/>
    <property type="match status" value="1"/>
</dbReference>
<dbReference type="InterPro" id="IPR036875">
    <property type="entry name" value="Znf_CCHC_sf"/>
</dbReference>
<proteinExistence type="inferred from homology"/>
<evidence type="ECO:0000256" key="12">
    <source>
        <dbReference type="ARBA" id="ARBA00022842"/>
    </source>
</evidence>
<dbReference type="SUPFAM" id="SSF53098">
    <property type="entry name" value="Ribonuclease H-like"/>
    <property type="match status" value="1"/>
</dbReference>
<dbReference type="CDD" id="cd00303">
    <property type="entry name" value="retropepsin_like"/>
    <property type="match status" value="1"/>
</dbReference>
<evidence type="ECO:0000256" key="17">
    <source>
        <dbReference type="ARBA" id="ARBA00023172"/>
    </source>
</evidence>
<dbReference type="Pfam" id="PF17919">
    <property type="entry name" value="RT_RNaseH_2"/>
    <property type="match status" value="1"/>
</dbReference>
<evidence type="ECO:0000259" key="23">
    <source>
        <dbReference type="PROSITE" id="PS50158"/>
    </source>
</evidence>
<feature type="compositionally biased region" description="Basic residues" evidence="21">
    <location>
        <begin position="1282"/>
        <end position="1291"/>
    </location>
</feature>
<dbReference type="InterPro" id="IPR021109">
    <property type="entry name" value="Peptidase_aspartic_dom_sf"/>
</dbReference>
<evidence type="ECO:0000256" key="6">
    <source>
        <dbReference type="ARBA" id="ARBA00022695"/>
    </source>
</evidence>
<evidence type="ECO:0000259" key="25">
    <source>
        <dbReference type="PROSITE" id="PS50994"/>
    </source>
</evidence>
<sequence>MSTTSRTQAPSSEDQTNNMNTEEASAPNPFAELINAFKAALSPPPTPPSASGSPMALPTTFSRNAAECSGFLFQVQLYIRMQPQQFPTENSKVAFLISLLTGRALQWAKAIWNADNPIINSFEQFTSHFSEVFSTTTSTLSVSDQLFLLQQGSSLVQEYTLHFRTLAVASGWNEIALLGAYRQGLNPDIRAAMALYDDSIGLETFLQRTTWVSQRLAACQPPETAPQPAMVAACSPVSEPMQIDSTRLSRSERQRRISSGLCLYCGKPGHLLRNCPIRPPRPVVSTIQSDIESTQLTLIPVTVHTAERTLCLSALLDSGASGNFISQDCLDLLHLPCQCHYPEFAVRTIQGKPLGRGRIRYSSPFVTLQTGLFHQEQIKFLVLENSTVDIILGRPWLHLHHPELRWDPCDIISWSKHCIKNCISPLPSPIFHHIESRTTGTVDYQDVFSKQAATHLPPHRPWDCAIDLLPGAQLPKGRVYPLSNPEHQAMEEYVQEALAQGFIRPSTIYPSSWVRRMGVSVHVLIYRQLNSQIIQQPYPLPLVPATLEEFRGAHVFTKLDLRSAYNLVRIREGDEWKTAFITPTGHYEYLVMPYGLSISPSVFQTFMNEVFWEFLHHFVVVYIDDFRFIPETRQNIASTSVQVLQVLHQHHLYLKLEKCEFHQTRTGPEGQMNQDKDYSSVTAPLTSLLRGQPRHLCWNTSAHEAFNQLKKIFSTAPLLRHPDPERPFVVEVDASTIGVGAVLSQVAGDSNLLHPCAYFSKKLSPAEQNYDVGNQELLSIKLALEEWRHWLEGAKHPFMIITDPKNLQYLREAKHLNPCQARWALFFTRFQFKITYRPGSKNIPADALSRQFSNETSTEPEPILPANLIVSPIQWDIDTWIREATPRACSAGMSRGRRSLSLLQPHYWWSSMNRDVSRYVQSCSVCATTNTPRHLPTGKLVPLPVPQRPWSHLGVDFVTDLPNSEGNTCVLVIVDRFAKACKFIPLPGLPTAMDTAELLFQHIFRHFGLPEEIVSDRGYHPQTNGQIERKIQELGRYLWSYCSDNQHSWSRFLPWAEYAQNSLRQDTTGLTPFQCILGFQPPLFPWTEEPTHVPAVDHWFRESERVWNSAHRHVQRAIRRHKDFADACRRAAPPYQPGDKVWLSTKDIRLRLPCRKLSPRYIGPFEILRQINKVTYQLQLPPRYRFHPTFHVSLLKPYFPSATEITGAEAEPPPPEILDPPSVYTVREILDSRRRGSQLEYLIDWVGYGPEERSWVARNDILDPQLLAEFHQSHPECPAPRGRGRPQRRRGASGAAPGGGGNVRVLPQSPTPTTPPADPPNRSGSPDY</sequence>
<dbReference type="PANTHER" id="PTHR37984">
    <property type="entry name" value="PROTEIN CBG26694"/>
    <property type="match status" value="1"/>
</dbReference>
<feature type="domain" description="Reverse transcriptase" evidence="24">
    <location>
        <begin position="483"/>
        <end position="683"/>
    </location>
</feature>
<dbReference type="PROSITE" id="PS50994">
    <property type="entry name" value="INTEGRASE"/>
    <property type="match status" value="1"/>
</dbReference>
<dbReference type="EC" id="3.1.26.4" evidence="3"/>
<dbReference type="Pfam" id="PF00385">
    <property type="entry name" value="Chromo"/>
    <property type="match status" value="1"/>
</dbReference>
<feature type="domain" description="Integrase catalytic" evidence="25">
    <location>
        <begin position="945"/>
        <end position="1035"/>
    </location>
</feature>
<keyword evidence="10" id="KW-0255">Endonuclease</keyword>
<dbReference type="InterPro" id="IPR000953">
    <property type="entry name" value="Chromo/chromo_shadow_dom"/>
</dbReference>
<dbReference type="InterPro" id="IPR043128">
    <property type="entry name" value="Rev_trsase/Diguanyl_cyclase"/>
</dbReference>
<gene>
    <name evidence="26" type="ORF">H4Q32_030380</name>
</gene>
<feature type="domain" description="CCHC-type" evidence="23">
    <location>
        <begin position="262"/>
        <end position="276"/>
    </location>
</feature>
<dbReference type="SMART" id="SM00343">
    <property type="entry name" value="ZnF_C2HC"/>
    <property type="match status" value="1"/>
</dbReference>
<evidence type="ECO:0000256" key="19">
    <source>
        <dbReference type="ARBA" id="ARBA00039658"/>
    </source>
</evidence>
<dbReference type="Pfam" id="PF17921">
    <property type="entry name" value="Integrase_H2C2"/>
    <property type="match status" value="1"/>
</dbReference>
<evidence type="ECO:0000256" key="9">
    <source>
        <dbReference type="ARBA" id="ARBA00022750"/>
    </source>
</evidence>
<dbReference type="InterPro" id="IPR032549">
    <property type="entry name" value="DUF4939"/>
</dbReference>
<dbReference type="SUPFAM" id="SSF54160">
    <property type="entry name" value="Chromo domain-like"/>
    <property type="match status" value="1"/>
</dbReference>
<keyword evidence="9" id="KW-0064">Aspartyl protease</keyword>
<keyword evidence="12" id="KW-0460">Magnesium</keyword>
<evidence type="ECO:0000256" key="8">
    <source>
        <dbReference type="ARBA" id="ARBA00022723"/>
    </source>
</evidence>
<dbReference type="InterPro" id="IPR041588">
    <property type="entry name" value="Integrase_H2C2"/>
</dbReference>
<dbReference type="Pfam" id="PF24626">
    <property type="entry name" value="SH3_Tf2-1"/>
    <property type="match status" value="1"/>
</dbReference>
<evidence type="ECO:0000256" key="18">
    <source>
        <dbReference type="ARBA" id="ARBA00023268"/>
    </source>
</evidence>
<comment type="similarity">
    <text evidence="2">Belongs to the beta type-B retroviral polymerase family. HERV class-II K(HML-2) pol subfamily.</text>
</comment>
<accession>A0ABQ8L6E9</accession>
<evidence type="ECO:0000256" key="3">
    <source>
        <dbReference type="ARBA" id="ARBA00012180"/>
    </source>
</evidence>
<dbReference type="SUPFAM" id="SSF56672">
    <property type="entry name" value="DNA/RNA polymerases"/>
    <property type="match status" value="1"/>
</dbReference>
<evidence type="ECO:0000256" key="2">
    <source>
        <dbReference type="ARBA" id="ARBA00010879"/>
    </source>
</evidence>
<dbReference type="InterPro" id="IPR016197">
    <property type="entry name" value="Chromo-like_dom_sf"/>
</dbReference>
<evidence type="ECO:0000259" key="22">
    <source>
        <dbReference type="PROSITE" id="PS50013"/>
    </source>
</evidence>
<keyword evidence="7" id="KW-0540">Nuclease</keyword>
<dbReference type="InterPro" id="IPR056924">
    <property type="entry name" value="SH3_Tf2-1"/>
</dbReference>
<dbReference type="InterPro" id="IPR001878">
    <property type="entry name" value="Znf_CCHC"/>
</dbReference>
<dbReference type="Gene3D" id="2.40.50.40">
    <property type="match status" value="1"/>
</dbReference>
<evidence type="ECO:0000259" key="24">
    <source>
        <dbReference type="PROSITE" id="PS50878"/>
    </source>
</evidence>
<feature type="region of interest" description="Disordered" evidence="21">
    <location>
        <begin position="1273"/>
        <end position="1328"/>
    </location>
</feature>
<evidence type="ECO:0000256" key="21">
    <source>
        <dbReference type="SAM" id="MobiDB-lite"/>
    </source>
</evidence>
<organism evidence="26 27">
    <name type="scientific">Labeo rohita</name>
    <name type="common">Indian major carp</name>
    <name type="synonym">Cyprinus rohita</name>
    <dbReference type="NCBI Taxonomy" id="84645"/>
    <lineage>
        <taxon>Eukaryota</taxon>
        <taxon>Metazoa</taxon>
        <taxon>Chordata</taxon>
        <taxon>Craniata</taxon>
        <taxon>Vertebrata</taxon>
        <taxon>Euteleostomi</taxon>
        <taxon>Actinopterygii</taxon>
        <taxon>Neopterygii</taxon>
        <taxon>Teleostei</taxon>
        <taxon>Ostariophysi</taxon>
        <taxon>Cypriniformes</taxon>
        <taxon>Cyprinidae</taxon>
        <taxon>Labeoninae</taxon>
        <taxon>Labeonini</taxon>
        <taxon>Labeo</taxon>
    </lineage>
</organism>
<keyword evidence="4" id="KW-0645">Protease</keyword>
<dbReference type="InterPro" id="IPR023780">
    <property type="entry name" value="Chromo_domain"/>
</dbReference>
<keyword evidence="14" id="KW-0695">RNA-directed DNA polymerase</keyword>
<dbReference type="SMART" id="SM00298">
    <property type="entry name" value="CHROMO"/>
    <property type="match status" value="1"/>
</dbReference>
<dbReference type="Pfam" id="PF00078">
    <property type="entry name" value="RVT_1"/>
    <property type="match status" value="1"/>
</dbReference>
<comment type="caution">
    <text evidence="26">The sequence shown here is derived from an EMBL/GenBank/DDBJ whole genome shotgun (WGS) entry which is preliminary data.</text>
</comment>
<dbReference type="PROSITE" id="PS50158">
    <property type="entry name" value="ZF_CCHC"/>
    <property type="match status" value="1"/>
</dbReference>
<evidence type="ECO:0000256" key="15">
    <source>
        <dbReference type="ARBA" id="ARBA00022932"/>
    </source>
</evidence>
<evidence type="ECO:0000256" key="11">
    <source>
        <dbReference type="ARBA" id="ARBA00022801"/>
    </source>
</evidence>
<dbReference type="EMBL" id="JACTAM010002212">
    <property type="protein sequence ID" value="KAI2645522.1"/>
    <property type="molecule type" value="Genomic_DNA"/>
</dbReference>
<reference evidence="26 27" key="1">
    <citation type="submission" date="2022-01" db="EMBL/GenBank/DDBJ databases">
        <title>A high-quality chromosome-level genome assembly of rohu carp, Labeo rohita.</title>
        <authorList>
            <person name="Arick M.A. II"/>
            <person name="Hsu C.-Y."/>
            <person name="Magbanua Z."/>
            <person name="Pechanova O."/>
            <person name="Grover C."/>
            <person name="Miller E."/>
            <person name="Thrash A."/>
            <person name="Ezzel L."/>
            <person name="Alam S."/>
            <person name="Benzie J."/>
            <person name="Hamilton M."/>
            <person name="Karsi A."/>
            <person name="Lawrence M.L."/>
            <person name="Peterson D.G."/>
        </authorList>
    </citation>
    <scope>NUCLEOTIDE SEQUENCE [LARGE SCALE GENOMIC DNA]</scope>
    <source>
        <strain evidence="27">BAU-BD-2019</strain>
        <tissue evidence="26">Blood</tissue>
    </source>
</reference>
<dbReference type="InterPro" id="IPR012337">
    <property type="entry name" value="RNaseH-like_sf"/>
</dbReference>
<evidence type="ECO:0000313" key="26">
    <source>
        <dbReference type="EMBL" id="KAI2645522.1"/>
    </source>
</evidence>
<feature type="domain" description="Chromo" evidence="22">
    <location>
        <begin position="1224"/>
        <end position="1282"/>
    </location>
</feature>
<keyword evidence="20" id="KW-0863">Zinc-finger</keyword>
<keyword evidence="27" id="KW-1185">Reference proteome</keyword>
<feature type="compositionally biased region" description="Polar residues" evidence="21">
    <location>
        <begin position="1"/>
        <end position="23"/>
    </location>
</feature>
<dbReference type="Gene3D" id="3.30.420.10">
    <property type="entry name" value="Ribonuclease H-like superfamily/Ribonuclease H"/>
    <property type="match status" value="2"/>
</dbReference>
<dbReference type="Gene3D" id="4.10.60.10">
    <property type="entry name" value="Zinc finger, CCHC-type"/>
    <property type="match status" value="1"/>
</dbReference>
<keyword evidence="8" id="KW-0479">Metal-binding</keyword>
<dbReference type="PROSITE" id="PS50878">
    <property type="entry name" value="RT_POL"/>
    <property type="match status" value="1"/>
</dbReference>
<dbReference type="Gene3D" id="3.30.70.270">
    <property type="match status" value="2"/>
</dbReference>
<dbReference type="Gene3D" id="3.10.10.10">
    <property type="entry name" value="HIV Type 1 Reverse Transcriptase, subunit A, domain 1"/>
    <property type="match status" value="1"/>
</dbReference>
<dbReference type="InterPro" id="IPR036397">
    <property type="entry name" value="RNaseH_sf"/>
</dbReference>
<keyword evidence="13" id="KW-0229">DNA integration</keyword>
<evidence type="ECO:0000256" key="1">
    <source>
        <dbReference type="ARBA" id="ARBA00004123"/>
    </source>
</evidence>
<name>A0ABQ8L6E9_LABRO</name>
<feature type="compositionally biased region" description="Pro residues" evidence="21">
    <location>
        <begin position="1309"/>
        <end position="1319"/>
    </location>
</feature>
<evidence type="ECO:0000256" key="14">
    <source>
        <dbReference type="ARBA" id="ARBA00022918"/>
    </source>
</evidence>
<keyword evidence="17" id="KW-0233">DNA recombination</keyword>
<keyword evidence="6" id="KW-0548">Nucleotidyltransferase</keyword>
<dbReference type="InterPro" id="IPR001584">
    <property type="entry name" value="Integrase_cat-core"/>
</dbReference>
<keyword evidence="11" id="KW-0378">Hydrolase</keyword>
<evidence type="ECO:0000256" key="4">
    <source>
        <dbReference type="ARBA" id="ARBA00022670"/>
    </source>
</evidence>
<dbReference type="InterPro" id="IPR000477">
    <property type="entry name" value="RT_dom"/>
</dbReference>
<evidence type="ECO:0000256" key="10">
    <source>
        <dbReference type="ARBA" id="ARBA00022759"/>
    </source>
</evidence>
<evidence type="ECO:0000256" key="7">
    <source>
        <dbReference type="ARBA" id="ARBA00022722"/>
    </source>
</evidence>
<evidence type="ECO:0000256" key="20">
    <source>
        <dbReference type="PROSITE-ProRule" id="PRU00047"/>
    </source>
</evidence>
<feature type="region of interest" description="Disordered" evidence="21">
    <location>
        <begin position="1"/>
        <end position="27"/>
    </location>
</feature>
<dbReference type="CDD" id="cd01647">
    <property type="entry name" value="RT_LTR"/>
    <property type="match status" value="1"/>
</dbReference>
<keyword evidence="5" id="KW-0808">Transferase</keyword>
<keyword evidence="20" id="KW-0862">Zinc</keyword>
<dbReference type="SUPFAM" id="SSF50630">
    <property type="entry name" value="Acid proteases"/>
    <property type="match status" value="1"/>
</dbReference>
<dbReference type="SUPFAM" id="SSF57756">
    <property type="entry name" value="Retrovirus zinc finger-like domains"/>
    <property type="match status" value="1"/>
</dbReference>
<dbReference type="CDD" id="cd09274">
    <property type="entry name" value="RNase_HI_RT_Ty3"/>
    <property type="match status" value="1"/>
</dbReference>
<dbReference type="InterPro" id="IPR043502">
    <property type="entry name" value="DNA/RNA_pol_sf"/>
</dbReference>
<keyword evidence="18" id="KW-0511">Multifunctional enzyme</keyword>
<dbReference type="Proteomes" id="UP000830375">
    <property type="component" value="Unassembled WGS sequence"/>
</dbReference>
<dbReference type="PANTHER" id="PTHR37984:SF5">
    <property type="entry name" value="PROTEIN NYNRIN-LIKE"/>
    <property type="match status" value="1"/>
</dbReference>
<evidence type="ECO:0000256" key="13">
    <source>
        <dbReference type="ARBA" id="ARBA00022908"/>
    </source>
</evidence>
<dbReference type="Gene3D" id="1.10.340.70">
    <property type="match status" value="1"/>
</dbReference>
<dbReference type="Gene3D" id="3.10.20.370">
    <property type="match status" value="1"/>
</dbReference>
<dbReference type="InterPro" id="IPR050951">
    <property type="entry name" value="Retrovirus_Pol_polyprotein"/>
</dbReference>
<evidence type="ECO:0000256" key="5">
    <source>
        <dbReference type="ARBA" id="ARBA00022679"/>
    </source>
</evidence>
<dbReference type="InterPro" id="IPR041577">
    <property type="entry name" value="RT_RNaseH_2"/>
</dbReference>